<dbReference type="Gene3D" id="3.10.450.50">
    <property type="match status" value="1"/>
</dbReference>
<dbReference type="AlphaFoldDB" id="A0A8J4DHR1"/>
<name>A0A8J4DHR1_9ACTN</name>
<comment type="caution">
    <text evidence="1">The sequence shown here is derived from an EMBL/GenBank/DDBJ whole genome shotgun (WGS) entry which is preliminary data.</text>
</comment>
<gene>
    <name evidence="1" type="ORF">Sya03_17190</name>
</gene>
<evidence type="ECO:0000313" key="1">
    <source>
        <dbReference type="EMBL" id="GIJ02367.1"/>
    </source>
</evidence>
<organism evidence="1 2">
    <name type="scientific">Spirilliplanes yamanashiensis</name>
    <dbReference type="NCBI Taxonomy" id="42233"/>
    <lineage>
        <taxon>Bacteria</taxon>
        <taxon>Bacillati</taxon>
        <taxon>Actinomycetota</taxon>
        <taxon>Actinomycetes</taxon>
        <taxon>Micromonosporales</taxon>
        <taxon>Micromonosporaceae</taxon>
        <taxon>Spirilliplanes</taxon>
    </lineage>
</organism>
<dbReference type="EMBL" id="BOOY01000009">
    <property type="protein sequence ID" value="GIJ02367.1"/>
    <property type="molecule type" value="Genomic_DNA"/>
</dbReference>
<reference evidence="1" key="1">
    <citation type="submission" date="2021-01" db="EMBL/GenBank/DDBJ databases">
        <title>Whole genome shotgun sequence of Spirilliplanes yamanashiensis NBRC 15828.</title>
        <authorList>
            <person name="Komaki H."/>
            <person name="Tamura T."/>
        </authorList>
    </citation>
    <scope>NUCLEOTIDE SEQUENCE</scope>
    <source>
        <strain evidence="1">NBRC 15828</strain>
    </source>
</reference>
<dbReference type="Proteomes" id="UP000652013">
    <property type="component" value="Unassembled WGS sequence"/>
</dbReference>
<protein>
    <recommendedName>
        <fullName evidence="3">SnoaL-like domain-containing protein</fullName>
    </recommendedName>
</protein>
<evidence type="ECO:0008006" key="3">
    <source>
        <dbReference type="Google" id="ProtNLM"/>
    </source>
</evidence>
<evidence type="ECO:0000313" key="2">
    <source>
        <dbReference type="Proteomes" id="UP000652013"/>
    </source>
</evidence>
<proteinExistence type="predicted"/>
<keyword evidence="2" id="KW-1185">Reference proteome</keyword>
<dbReference type="RefSeq" id="WP_239107230.1">
    <property type="nucleotide sequence ID" value="NZ_BAAAGJ010000012.1"/>
</dbReference>
<dbReference type="SUPFAM" id="SSF54427">
    <property type="entry name" value="NTF2-like"/>
    <property type="match status" value="1"/>
</dbReference>
<sequence>MPIESPTANVARFYAEAWTQRDPSAVRRIIAPCAEIEWNLDLPVDDEQLVQTLDRLAASARSVALVSETYAGERATMLYDCAGVFGSARVAEFLVVADGRITEVRQVWDPTAVRRYFPDLLEDVSPPPAP</sequence>
<accession>A0A8J4DHR1</accession>
<dbReference type="InterPro" id="IPR032710">
    <property type="entry name" value="NTF2-like_dom_sf"/>
</dbReference>